<comment type="similarity">
    <text evidence="1">Belongs to the bacterial solute-binding protein 8 family.</text>
</comment>
<organism evidence="4 5">
    <name type="scientific">Paenibacillus macerans</name>
    <name type="common">Bacillus macerans</name>
    <dbReference type="NCBI Taxonomy" id="44252"/>
    <lineage>
        <taxon>Bacteria</taxon>
        <taxon>Bacillati</taxon>
        <taxon>Bacillota</taxon>
        <taxon>Bacilli</taxon>
        <taxon>Bacillales</taxon>
        <taxon>Paenibacillaceae</taxon>
        <taxon>Paenibacillus</taxon>
    </lineage>
</organism>
<dbReference type="HOGENOM" id="CLU_038034_2_3_9"/>
<dbReference type="Pfam" id="PF01497">
    <property type="entry name" value="Peripla_BP_2"/>
    <property type="match status" value="1"/>
</dbReference>
<dbReference type="PROSITE" id="PS51257">
    <property type="entry name" value="PROKAR_LIPOPROTEIN"/>
    <property type="match status" value="1"/>
</dbReference>
<dbReference type="AlphaFoldDB" id="A0A090Z844"/>
<dbReference type="PANTHER" id="PTHR30535">
    <property type="entry name" value="VITAMIN B12-BINDING PROTEIN"/>
    <property type="match status" value="1"/>
</dbReference>
<dbReference type="PANTHER" id="PTHR30535:SF34">
    <property type="entry name" value="MOLYBDATE-BINDING PROTEIN MOLA"/>
    <property type="match status" value="1"/>
</dbReference>
<dbReference type="PROSITE" id="PS50983">
    <property type="entry name" value="FE_B12_PBP"/>
    <property type="match status" value="1"/>
</dbReference>
<dbReference type="PATRIC" id="fig|44252.3.peg.4098"/>
<dbReference type="STRING" id="44252.DJ90_4124"/>
<dbReference type="InterPro" id="IPR002491">
    <property type="entry name" value="ABC_transptr_periplasmic_BD"/>
</dbReference>
<sequence length="324" mass="34292">MKSRWFMLAAIWLSLSGCQAPGSHPLADSGEPSSAGAAVVIEDFAGRQITFDRVPQKIVALSGGDLNIAYALGGTIVGRPTVSETGGTSEPLPDSLKNAEQIGTTHEIDFEKIAMLAPDAVLGNAALNAQDAAVIGNLGSQMVLTTANSIADIKEQIRLFGQMLRQTERAEQLVADLDEQLAAYQAAVEEKDKPKALLVYGAPGTYMAALPNSLGGDILAYAGGANIAEDFPGLDKFPQYAQLNVERIAQANPQYIFIMTHGDAGKVKQGLLKELQQNEAWSGIDAVKHNRVEVLPGDLFGTNPGIRVTESVELLHSLLKGGTS</sequence>
<evidence type="ECO:0000256" key="1">
    <source>
        <dbReference type="ARBA" id="ARBA00008814"/>
    </source>
</evidence>
<keyword evidence="2" id="KW-0732">Signal</keyword>
<reference evidence="4 5" key="1">
    <citation type="submission" date="2014-04" db="EMBL/GenBank/DDBJ databases">
        <authorList>
            <person name="Bishop-Lilly K.A."/>
            <person name="Broomall S.M."/>
            <person name="Chain P.S."/>
            <person name="Chertkov O."/>
            <person name="Coyne S.R."/>
            <person name="Daligault H.E."/>
            <person name="Davenport K.W."/>
            <person name="Erkkila T."/>
            <person name="Frey K.G."/>
            <person name="Gibbons H.S."/>
            <person name="Gu W."/>
            <person name="Jaissle J."/>
            <person name="Johnson S.L."/>
            <person name="Koroleva G.I."/>
            <person name="Ladner J.T."/>
            <person name="Lo C.-C."/>
            <person name="Minogue T.D."/>
            <person name="Munk C."/>
            <person name="Palacios G.F."/>
            <person name="Redden C.L."/>
            <person name="Rosenzweig C.N."/>
            <person name="Scholz M.B."/>
            <person name="Teshima H."/>
            <person name="Xu Y."/>
        </authorList>
    </citation>
    <scope>NUCLEOTIDE SEQUENCE [LARGE SCALE GENOMIC DNA]</scope>
    <source>
        <strain evidence="4 5">8244</strain>
    </source>
</reference>
<dbReference type="SUPFAM" id="SSF53807">
    <property type="entry name" value="Helical backbone' metal receptor"/>
    <property type="match status" value="1"/>
</dbReference>
<accession>A0A090Z844</accession>
<name>A0A090Z844_PAEMA</name>
<proteinExistence type="inferred from homology"/>
<dbReference type="EMBL" id="JMQA01000037">
    <property type="protein sequence ID" value="KFN06533.1"/>
    <property type="molecule type" value="Genomic_DNA"/>
</dbReference>
<feature type="domain" description="Fe/B12 periplasmic-binding" evidence="3">
    <location>
        <begin position="57"/>
        <end position="323"/>
    </location>
</feature>
<evidence type="ECO:0000259" key="3">
    <source>
        <dbReference type="PROSITE" id="PS50983"/>
    </source>
</evidence>
<feature type="signal peptide" evidence="2">
    <location>
        <begin position="1"/>
        <end position="20"/>
    </location>
</feature>
<dbReference type="GO" id="GO:0071281">
    <property type="term" value="P:cellular response to iron ion"/>
    <property type="evidence" value="ECO:0007669"/>
    <property type="project" value="TreeGrafter"/>
</dbReference>
<evidence type="ECO:0000256" key="2">
    <source>
        <dbReference type="SAM" id="SignalP"/>
    </source>
</evidence>
<feature type="chain" id="PRO_5039277689" evidence="2">
    <location>
        <begin position="21"/>
        <end position="324"/>
    </location>
</feature>
<comment type="caution">
    <text evidence="4">The sequence shown here is derived from an EMBL/GenBank/DDBJ whole genome shotgun (WGS) entry which is preliminary data.</text>
</comment>
<dbReference type="InterPro" id="IPR050902">
    <property type="entry name" value="ABC_Transporter_SBP"/>
</dbReference>
<evidence type="ECO:0000313" key="4">
    <source>
        <dbReference type="EMBL" id="KFN06533.1"/>
    </source>
</evidence>
<dbReference type="Gene3D" id="3.40.50.1980">
    <property type="entry name" value="Nitrogenase molybdenum iron protein domain"/>
    <property type="match status" value="2"/>
</dbReference>
<evidence type="ECO:0000313" key="5">
    <source>
        <dbReference type="Proteomes" id="UP000029278"/>
    </source>
</evidence>
<dbReference type="Proteomes" id="UP000029278">
    <property type="component" value="Unassembled WGS sequence"/>
</dbReference>
<protein>
    <submittedName>
        <fullName evidence="4">Periplasmic binding family protein</fullName>
    </submittedName>
</protein>
<keyword evidence="5" id="KW-1185">Reference proteome</keyword>
<gene>
    <name evidence="4" type="ORF">DJ90_4124</name>
</gene>